<dbReference type="InterPro" id="IPR045035">
    <property type="entry name" value="YSL-like"/>
</dbReference>
<feature type="transmembrane region" description="Helical" evidence="6">
    <location>
        <begin position="128"/>
        <end position="149"/>
    </location>
</feature>
<evidence type="ECO:0000256" key="3">
    <source>
        <dbReference type="ARBA" id="ARBA00022692"/>
    </source>
</evidence>
<comment type="subcellular location">
    <subcellularLocation>
        <location evidence="1">Membrane</location>
        <topology evidence="1">Multi-pass membrane protein</topology>
    </subcellularLocation>
</comment>
<evidence type="ECO:0000256" key="4">
    <source>
        <dbReference type="ARBA" id="ARBA00022989"/>
    </source>
</evidence>
<feature type="transmembrane region" description="Helical" evidence="6">
    <location>
        <begin position="63"/>
        <end position="82"/>
    </location>
</feature>
<evidence type="ECO:0000256" key="2">
    <source>
        <dbReference type="ARBA" id="ARBA00022448"/>
    </source>
</evidence>
<keyword evidence="2" id="KW-0813">Transport</keyword>
<reference evidence="7 8" key="1">
    <citation type="submission" date="2020-08" db="EMBL/GenBank/DDBJ databases">
        <title>Acidobacteriota in marine sediments use diverse sulfur dissimilation pathways.</title>
        <authorList>
            <person name="Wasmund K."/>
        </authorList>
    </citation>
    <scope>NUCLEOTIDE SEQUENCE [LARGE SCALE GENOMIC DNA]</scope>
    <source>
        <strain evidence="7">MAG AM4</strain>
    </source>
</reference>
<evidence type="ECO:0000313" key="8">
    <source>
        <dbReference type="Proteomes" id="UP000648239"/>
    </source>
</evidence>
<dbReference type="InterPro" id="IPR004813">
    <property type="entry name" value="OPT"/>
</dbReference>
<sequence length="624" mass="67146">MAIRQLNEEQVRTMTPEQKDQWWLDNVWKGNMPQLTLRSALTGMLLGSVLSLTNLYIGIQTGWTLGVGITSVIMAFAAFKVLGRLGVGSEISILENNAMQSIATSAGYMTAPLVTSLAAYMIITGKLIPIGITIVWMISLSILGVLFAFPLKRRFINDEQYPFPEGRACGVVLDALHGDDAREGIFKAKLLASAGGLSALIELMRSEKVMELVHMRWLTLPGHWSDLLYKFSTPSIRGIKLSDLTINLDSSIVMVATGGLMGIRAGMSLLLGAVINYCFLAPWAMEQGIIEGTGFRAILTWGMWGGVSMMTTAAIFGFFSKPQVFVQAFKGLVGRRERTVDPVRHIELPGRISAIGIPLVGAFVVWMAWKFFGIDIWLGMIAIPLVFIFATIGATSAGLTSITPTSALGYLTQTTFSVLSPGKITTNVMTAAITGEVASNTSNLLMDIKPGYMLGGKPRHQALGHVLGIFAGAFVAIPVFYAMIHYDAANLMSDDLPMPGAQAWRAVAEVLTKGLSFLHPTARYAVFIGGAIGILFEILKKVTKNRFPLSAVGVGLAFVINFHTSLSMGLGAILFWVLGKAYRNKEGSLARKLWVENQETLCAGAIAGGAIIGIAIILVEASSG</sequence>
<dbReference type="PANTHER" id="PTHR31645">
    <property type="entry name" value="OLIGOPEPTIDE TRANSPORTER YGL114W-RELATED"/>
    <property type="match status" value="1"/>
</dbReference>
<protein>
    <submittedName>
        <fullName evidence="7">OPT/YSL family transporter</fullName>
    </submittedName>
</protein>
<feature type="transmembrane region" description="Helical" evidence="6">
    <location>
        <begin position="352"/>
        <end position="372"/>
    </location>
</feature>
<keyword evidence="4 6" id="KW-1133">Transmembrane helix</keyword>
<feature type="transmembrane region" description="Helical" evidence="6">
    <location>
        <begin position="102"/>
        <end position="122"/>
    </location>
</feature>
<proteinExistence type="predicted"/>
<feature type="transmembrane region" description="Helical" evidence="6">
    <location>
        <begin position="267"/>
        <end position="285"/>
    </location>
</feature>
<dbReference type="GO" id="GO:0016020">
    <property type="term" value="C:membrane"/>
    <property type="evidence" value="ECO:0007669"/>
    <property type="project" value="UniProtKB-SubCell"/>
</dbReference>
<dbReference type="EMBL" id="JACXWD010000022">
    <property type="protein sequence ID" value="MBD3868093.1"/>
    <property type="molecule type" value="Genomic_DNA"/>
</dbReference>
<keyword evidence="5 6" id="KW-0472">Membrane</keyword>
<keyword evidence="3 6" id="KW-0812">Transmembrane</keyword>
<dbReference type="GO" id="GO:0035673">
    <property type="term" value="F:oligopeptide transmembrane transporter activity"/>
    <property type="evidence" value="ECO:0007669"/>
    <property type="project" value="InterPro"/>
</dbReference>
<dbReference type="AlphaFoldDB" id="A0A8J6Y0M4"/>
<organism evidence="7 8">
    <name type="scientific">Candidatus Polarisedimenticola svalbardensis</name>
    <dbReference type="NCBI Taxonomy" id="2886004"/>
    <lineage>
        <taxon>Bacteria</taxon>
        <taxon>Pseudomonadati</taxon>
        <taxon>Acidobacteriota</taxon>
        <taxon>Candidatus Polarisedimenticolia</taxon>
        <taxon>Candidatus Polarisedimenticolales</taxon>
        <taxon>Candidatus Polarisedimenticolaceae</taxon>
        <taxon>Candidatus Polarisedimenticola</taxon>
    </lineage>
</organism>
<evidence type="ECO:0000256" key="5">
    <source>
        <dbReference type="ARBA" id="ARBA00023136"/>
    </source>
</evidence>
<evidence type="ECO:0000313" key="7">
    <source>
        <dbReference type="EMBL" id="MBD3868093.1"/>
    </source>
</evidence>
<feature type="transmembrane region" description="Helical" evidence="6">
    <location>
        <begin position="297"/>
        <end position="319"/>
    </location>
</feature>
<dbReference type="PANTHER" id="PTHR31645:SF0">
    <property type="entry name" value="OLIGOPEPTIDE TRANSPORTER YGL114W-RELATED"/>
    <property type="match status" value="1"/>
</dbReference>
<name>A0A8J6Y0M4_9BACT</name>
<evidence type="ECO:0000256" key="6">
    <source>
        <dbReference type="SAM" id="Phobius"/>
    </source>
</evidence>
<comment type="caution">
    <text evidence="7">The sequence shown here is derived from an EMBL/GenBank/DDBJ whole genome shotgun (WGS) entry which is preliminary data.</text>
</comment>
<feature type="transmembrane region" description="Helical" evidence="6">
    <location>
        <begin position="378"/>
        <end position="399"/>
    </location>
</feature>
<feature type="transmembrane region" description="Helical" evidence="6">
    <location>
        <begin position="598"/>
        <end position="619"/>
    </location>
</feature>
<dbReference type="Pfam" id="PF03169">
    <property type="entry name" value="OPT"/>
    <property type="match status" value="1"/>
</dbReference>
<gene>
    <name evidence="7" type="ORF">IFK94_08205</name>
</gene>
<dbReference type="Proteomes" id="UP000648239">
    <property type="component" value="Unassembled WGS sequence"/>
</dbReference>
<feature type="transmembrane region" description="Helical" evidence="6">
    <location>
        <begin position="551"/>
        <end position="578"/>
    </location>
</feature>
<feature type="transmembrane region" description="Helical" evidence="6">
    <location>
        <begin position="462"/>
        <end position="484"/>
    </location>
</feature>
<feature type="transmembrane region" description="Helical" evidence="6">
    <location>
        <begin position="35"/>
        <end position="57"/>
    </location>
</feature>
<accession>A0A8J6Y0M4</accession>
<evidence type="ECO:0000256" key="1">
    <source>
        <dbReference type="ARBA" id="ARBA00004141"/>
    </source>
</evidence>